<feature type="transmembrane region" description="Helical" evidence="6">
    <location>
        <begin position="981"/>
        <end position="1001"/>
    </location>
</feature>
<feature type="transmembrane region" description="Helical" evidence="6">
    <location>
        <begin position="465"/>
        <end position="484"/>
    </location>
</feature>
<evidence type="ECO:0000259" key="7">
    <source>
        <dbReference type="Pfam" id="PF01578"/>
    </source>
</evidence>
<keyword evidence="10" id="KW-1185">Reference proteome</keyword>
<feature type="domain" description="Cytochrome c assembly protein" evidence="7">
    <location>
        <begin position="809"/>
        <end position="1009"/>
    </location>
</feature>
<evidence type="ECO:0000256" key="2">
    <source>
        <dbReference type="ARBA" id="ARBA00022692"/>
    </source>
</evidence>
<feature type="transmembrane region" description="Helical" evidence="6">
    <location>
        <begin position="44"/>
        <end position="66"/>
    </location>
</feature>
<feature type="transmembrane region" description="Helical" evidence="6">
    <location>
        <begin position="1021"/>
        <end position="1039"/>
    </location>
</feature>
<feature type="transmembrane region" description="Helical" evidence="6">
    <location>
        <begin position="836"/>
        <end position="857"/>
    </location>
</feature>
<evidence type="ECO:0000313" key="9">
    <source>
        <dbReference type="EMBL" id="NME67989.1"/>
    </source>
</evidence>
<organism evidence="9 10">
    <name type="scientific">Flammeovirga aprica JL-4</name>
    <dbReference type="NCBI Taxonomy" id="694437"/>
    <lineage>
        <taxon>Bacteria</taxon>
        <taxon>Pseudomonadati</taxon>
        <taxon>Bacteroidota</taxon>
        <taxon>Cytophagia</taxon>
        <taxon>Cytophagales</taxon>
        <taxon>Flammeovirgaceae</taxon>
        <taxon>Flammeovirga</taxon>
    </lineage>
</organism>
<protein>
    <submittedName>
        <fullName evidence="9">Cytochrome c biogenesis protein CcsA</fullName>
    </submittedName>
</protein>
<keyword evidence="5 6" id="KW-0472">Membrane</keyword>
<dbReference type="Pfam" id="PF01578">
    <property type="entry name" value="Cytochrom_C_asm"/>
    <property type="match status" value="1"/>
</dbReference>
<dbReference type="InterPro" id="IPR045062">
    <property type="entry name" value="Cyt_c_biogenesis_CcsA/CcmC"/>
</dbReference>
<evidence type="ECO:0000259" key="8">
    <source>
        <dbReference type="Pfam" id="PF05140"/>
    </source>
</evidence>
<proteinExistence type="predicted"/>
<keyword evidence="4 6" id="KW-1133">Transmembrane helix</keyword>
<dbReference type="InterPro" id="IPR002541">
    <property type="entry name" value="Cyt_c_assembly"/>
</dbReference>
<dbReference type="InterPro" id="IPR007816">
    <property type="entry name" value="ResB-like_domain"/>
</dbReference>
<dbReference type="GO" id="GO:0005886">
    <property type="term" value="C:plasma membrane"/>
    <property type="evidence" value="ECO:0007669"/>
    <property type="project" value="TreeGrafter"/>
</dbReference>
<reference evidence="9 10" key="1">
    <citation type="submission" date="2020-04" db="EMBL/GenBank/DDBJ databases">
        <title>Flammeovirga sp. SR4, a novel species isolated from seawater.</title>
        <authorList>
            <person name="Wang X."/>
        </authorList>
    </citation>
    <scope>NUCLEOTIDE SEQUENCE [LARGE SCALE GENOMIC DNA]</scope>
    <source>
        <strain evidence="9 10">ATCC 23126</strain>
    </source>
</reference>
<feature type="transmembrane region" description="Helical" evidence="6">
    <location>
        <begin position="956"/>
        <end position="974"/>
    </location>
</feature>
<evidence type="ECO:0000256" key="1">
    <source>
        <dbReference type="ARBA" id="ARBA00004141"/>
    </source>
</evidence>
<keyword evidence="2 6" id="KW-0812">Transmembrane</keyword>
<dbReference type="GO" id="GO:0020037">
    <property type="term" value="F:heme binding"/>
    <property type="evidence" value="ECO:0007669"/>
    <property type="project" value="InterPro"/>
</dbReference>
<dbReference type="Pfam" id="PF05140">
    <property type="entry name" value="ResB"/>
    <property type="match status" value="2"/>
</dbReference>
<dbReference type="Proteomes" id="UP000576082">
    <property type="component" value="Unassembled WGS sequence"/>
</dbReference>
<sequence length="1050" mass="119477">MRKIFTFLFSNKLTLVCLLIYGFAMAYATFVENDFGTPAAREMVYNATWFEIVQALLGLNFIGNIFKYKLLRVEKLGVLTFHVAFIIILLGAFVTRYFGYEGNIRIREGASSNQIISLERYFQAHIHGNGMNEELKRKSIFTQIHQPDFEWEQTNNQDEIVIKPTSFVPDAVQSIVEGEVSDAVIEIVTSSGDGRNSVFLEKGKSMFLQGQEVTFDNYKEGAINIKETSNDYSVNAPERMSYFIMASQQSGATPAQTEEKLQQQALYTMGTLKFVIKDIYDGMKLGYSSATTKKMKAQAADLLFVDVTVNDKTEEVILASLEGVVTPFKEVHIGGYHVELSYGAVVTELPFSLFLNNFEMEKYPGSDNPSAYSSEVIVQDGDLTFPYTIFMNNVLDYKGYRFFQSSFDQDEMGTILSVNQDRPGTFITYIGYTLMTLGMLFSFFEKKSRFRLVSGKLSKLKAQQKNFVILLAMLLGLGANKTYAQTLEELEQQRLEIKSRSQYIDKEHAENFGRLLVQDMDGRLKPINTLSSEFLRKLSRKSKYTLERPDGSKEKMNSDQVFLSLHIDPAFWQSAPIIKIDKDAGGAIFTRIQKQSTDLVSFDDLINNEGEYLLRSMVDEAQKKKPSERGELDKEVIKVDERFNILFQGLSGNYLKVFPAPKDPNNNWYNPNFVGSPFAEEDSAFVRNIMKVYYMEIIKARESGDWSEAGTNLEYVRTFQKVMGENIYLSDDAIKWELSYNKLNIFNNLFPIYWLLGVYLLVFALLKVFYNNKGVRLAYTAGIGIGFSAFIAFTFNLGLRWYIAQYPPWTNGYEMLILVAWSLFLFGFIFYRKSDFIMPLVSLFGGTLLFVSFLDWLNPEITNLVPVLKSYWLKIHVAIIVSSYAPLALSALLGFINLIFMVIQNKKFKNPILELTYISELSMTIGLYMLAIGTFLGGVWANESWGRYWGWDPKETWALISVIVYSVVLHLRLVPALKGTYIFNLSSLVAFSSIVMTSFGVNYYLTGLHSYATGDPVPVPAFVYYVVAMVVILGVAAYFREGNTKIKSKE</sequence>
<dbReference type="RefSeq" id="WP_169656303.1">
    <property type="nucleotide sequence ID" value="NZ_JABANE010000017.1"/>
</dbReference>
<feature type="domain" description="ResB-like" evidence="8">
    <location>
        <begin position="339"/>
        <end position="411"/>
    </location>
</feature>
<name>A0A7X9P1T2_9BACT</name>
<feature type="transmembrane region" description="Helical" evidence="6">
    <location>
        <begin position="426"/>
        <end position="444"/>
    </location>
</feature>
<comment type="caution">
    <text evidence="9">The sequence shown here is derived from an EMBL/GenBank/DDBJ whole genome shotgun (WGS) entry which is preliminary data.</text>
</comment>
<accession>A0A7X9P1T2</accession>
<gene>
    <name evidence="9" type="primary">ccsA</name>
    <name evidence="9" type="ORF">HHU12_08465</name>
</gene>
<dbReference type="GO" id="GO:0017004">
    <property type="term" value="P:cytochrome complex assembly"/>
    <property type="evidence" value="ECO:0007669"/>
    <property type="project" value="UniProtKB-KW"/>
</dbReference>
<evidence type="ECO:0000256" key="3">
    <source>
        <dbReference type="ARBA" id="ARBA00022748"/>
    </source>
</evidence>
<comment type="subcellular location">
    <subcellularLocation>
        <location evidence="1">Membrane</location>
        <topology evidence="1">Multi-pass membrane protein</topology>
    </subcellularLocation>
</comment>
<feature type="transmembrane region" description="Helical" evidence="6">
    <location>
        <begin position="877"/>
        <end position="903"/>
    </location>
</feature>
<evidence type="ECO:0000313" key="10">
    <source>
        <dbReference type="Proteomes" id="UP000576082"/>
    </source>
</evidence>
<feature type="transmembrane region" description="Helical" evidence="6">
    <location>
        <begin position="752"/>
        <end position="770"/>
    </location>
</feature>
<feature type="transmembrane region" description="Helical" evidence="6">
    <location>
        <begin position="777"/>
        <end position="803"/>
    </location>
</feature>
<evidence type="ECO:0000256" key="4">
    <source>
        <dbReference type="ARBA" id="ARBA00022989"/>
    </source>
</evidence>
<feature type="domain" description="ResB-like" evidence="8">
    <location>
        <begin position="73"/>
        <end position="120"/>
    </location>
</feature>
<keyword evidence="3" id="KW-0201">Cytochrome c-type biogenesis</keyword>
<feature type="transmembrane region" description="Helical" evidence="6">
    <location>
        <begin position="915"/>
        <end position="936"/>
    </location>
</feature>
<evidence type="ECO:0000256" key="5">
    <source>
        <dbReference type="ARBA" id="ARBA00023136"/>
    </source>
</evidence>
<evidence type="ECO:0000256" key="6">
    <source>
        <dbReference type="SAM" id="Phobius"/>
    </source>
</evidence>
<feature type="transmembrane region" description="Helical" evidence="6">
    <location>
        <begin position="78"/>
        <end position="98"/>
    </location>
</feature>
<dbReference type="EMBL" id="JABANE010000017">
    <property type="protein sequence ID" value="NME67989.1"/>
    <property type="molecule type" value="Genomic_DNA"/>
</dbReference>
<dbReference type="AlphaFoldDB" id="A0A7X9P1T2"/>
<dbReference type="PANTHER" id="PTHR30071:SF1">
    <property type="entry name" value="CYTOCHROME B_B6 PROTEIN-RELATED"/>
    <property type="match status" value="1"/>
</dbReference>
<feature type="transmembrane region" description="Helical" evidence="6">
    <location>
        <begin position="815"/>
        <end position="831"/>
    </location>
</feature>
<dbReference type="PANTHER" id="PTHR30071">
    <property type="entry name" value="HEME EXPORTER PROTEIN C"/>
    <property type="match status" value="1"/>
</dbReference>